<dbReference type="PANTHER" id="PTHR43244:SF2">
    <property type="entry name" value="CONSERVED HYPOTHETICAL ALANINE AND PROLINE-RICH PROTEIN"/>
    <property type="match status" value="1"/>
</dbReference>
<keyword evidence="2" id="KW-0560">Oxidoreductase</keyword>
<sequence>MRVAVVEAPARSGADWIRRVRHLEEQGFDSLLVPDTLWTTSPFPALAAAAAVTTTLRLRTWVTAAPLRTPAALTRECAALQELSDGRFDLGIGPGRPDAEEEARRLGASWPAAPDRIAAVEESVAAVRAGVDPAPEVIVSAAGPKMTAAAGRVADRIALALGPTATEADLETTVEAAREKCGPAMVFTQSTVGVGEALPSWFARTGGPTLDELRRLGSAGLLPADPGLAFDLLRQREERLGITEVTVPGELAEAFAPMLARLRRSPAL</sequence>
<dbReference type="SUPFAM" id="SSF51679">
    <property type="entry name" value="Bacterial luciferase-like"/>
    <property type="match status" value="1"/>
</dbReference>
<proteinExistence type="predicted"/>
<dbReference type="InterPro" id="IPR011251">
    <property type="entry name" value="Luciferase-like_dom"/>
</dbReference>
<dbReference type="RefSeq" id="WP_072842904.1">
    <property type="nucleotide sequence ID" value="NZ_FNAB01000001.1"/>
</dbReference>
<evidence type="ECO:0000259" key="1">
    <source>
        <dbReference type="Pfam" id="PF00296"/>
    </source>
</evidence>
<dbReference type="GO" id="GO:0016705">
    <property type="term" value="F:oxidoreductase activity, acting on paired donors, with incorporation or reduction of molecular oxygen"/>
    <property type="evidence" value="ECO:0007669"/>
    <property type="project" value="InterPro"/>
</dbReference>
<keyword evidence="3" id="KW-1185">Reference proteome</keyword>
<dbReference type="InterPro" id="IPR036661">
    <property type="entry name" value="Luciferase-like_sf"/>
</dbReference>
<dbReference type="InterPro" id="IPR050564">
    <property type="entry name" value="F420-G6PD/mer"/>
</dbReference>
<name>A0A1G6PF23_9NOCA</name>
<dbReference type="Proteomes" id="UP000199417">
    <property type="component" value="Unassembled WGS sequence"/>
</dbReference>
<evidence type="ECO:0000313" key="3">
    <source>
        <dbReference type="Proteomes" id="UP000199417"/>
    </source>
</evidence>
<dbReference type="Pfam" id="PF00296">
    <property type="entry name" value="Bac_luciferase"/>
    <property type="match status" value="1"/>
</dbReference>
<dbReference type="GO" id="GO:0004497">
    <property type="term" value="F:monooxygenase activity"/>
    <property type="evidence" value="ECO:0007669"/>
    <property type="project" value="UniProtKB-KW"/>
</dbReference>
<reference evidence="2 3" key="1">
    <citation type="submission" date="2016-10" db="EMBL/GenBank/DDBJ databases">
        <authorList>
            <person name="de Groot N.N."/>
        </authorList>
    </citation>
    <scope>NUCLEOTIDE SEQUENCE [LARGE SCALE GENOMIC DNA]</scope>
    <source>
        <strain evidence="2 3">JCM 11308</strain>
    </source>
</reference>
<dbReference type="AlphaFoldDB" id="A0A1G6PF23"/>
<keyword evidence="2" id="KW-0503">Monooxygenase</keyword>
<dbReference type="PANTHER" id="PTHR43244">
    <property type="match status" value="1"/>
</dbReference>
<dbReference type="STRING" id="168276.SAMN05444580_101867"/>
<dbReference type="Gene3D" id="3.20.20.30">
    <property type="entry name" value="Luciferase-like domain"/>
    <property type="match status" value="1"/>
</dbReference>
<organism evidence="2 3">
    <name type="scientific">Rhodococcus tukisamuensis</name>
    <dbReference type="NCBI Taxonomy" id="168276"/>
    <lineage>
        <taxon>Bacteria</taxon>
        <taxon>Bacillati</taxon>
        <taxon>Actinomycetota</taxon>
        <taxon>Actinomycetes</taxon>
        <taxon>Mycobacteriales</taxon>
        <taxon>Nocardiaceae</taxon>
        <taxon>Rhodococcus</taxon>
    </lineage>
</organism>
<dbReference type="EMBL" id="FNAB01000001">
    <property type="protein sequence ID" value="SDC78047.1"/>
    <property type="molecule type" value="Genomic_DNA"/>
</dbReference>
<accession>A0A1G6PF23</accession>
<gene>
    <name evidence="2" type="ORF">SAMN05444580_101867</name>
</gene>
<protein>
    <submittedName>
        <fullName evidence="2">Luciferase-like monooxygenase</fullName>
    </submittedName>
</protein>
<feature type="domain" description="Luciferase-like" evidence="1">
    <location>
        <begin position="14"/>
        <end position="183"/>
    </location>
</feature>
<evidence type="ECO:0000313" key="2">
    <source>
        <dbReference type="EMBL" id="SDC78047.1"/>
    </source>
</evidence>